<evidence type="ECO:0000313" key="4">
    <source>
        <dbReference type="Proteomes" id="UP000321393"/>
    </source>
</evidence>
<evidence type="ECO:0000313" key="5">
    <source>
        <dbReference type="Proteomes" id="UP000321947"/>
    </source>
</evidence>
<gene>
    <name evidence="3" type="ORF">E5676_scaffold605G00310</name>
    <name evidence="2" type="ORF">E6C27_scaffold1204G00550</name>
</gene>
<reference evidence="4 5" key="1">
    <citation type="submission" date="2019-08" db="EMBL/GenBank/DDBJ databases">
        <title>Draft genome sequences of two oriental melons (Cucumis melo L. var makuwa).</title>
        <authorList>
            <person name="Kwon S.-Y."/>
        </authorList>
    </citation>
    <scope>NUCLEOTIDE SEQUENCE [LARGE SCALE GENOMIC DNA]</scope>
    <source>
        <strain evidence="5">cv. Chang Bougi</strain>
        <strain evidence="4">cv. SW 3</strain>
        <tissue evidence="3">Leaf</tissue>
    </source>
</reference>
<comment type="caution">
    <text evidence="3">The sequence shown here is derived from an EMBL/GenBank/DDBJ whole genome shotgun (WGS) entry which is preliminary data.</text>
</comment>
<proteinExistence type="predicted"/>
<dbReference type="Proteomes" id="UP000321393">
    <property type="component" value="Unassembled WGS sequence"/>
</dbReference>
<name>A0A5D3DJL9_CUCMM</name>
<evidence type="ECO:0000313" key="3">
    <source>
        <dbReference type="EMBL" id="TYK23429.1"/>
    </source>
</evidence>
<feature type="domain" description="Putative plant transposon protein" evidence="1">
    <location>
        <begin position="2"/>
        <end position="101"/>
    </location>
</feature>
<dbReference type="Proteomes" id="UP000321947">
    <property type="component" value="Unassembled WGS sequence"/>
</dbReference>
<organism evidence="3 5">
    <name type="scientific">Cucumis melo var. makuwa</name>
    <name type="common">Oriental melon</name>
    <dbReference type="NCBI Taxonomy" id="1194695"/>
    <lineage>
        <taxon>Eukaryota</taxon>
        <taxon>Viridiplantae</taxon>
        <taxon>Streptophyta</taxon>
        <taxon>Embryophyta</taxon>
        <taxon>Tracheophyta</taxon>
        <taxon>Spermatophyta</taxon>
        <taxon>Magnoliopsida</taxon>
        <taxon>eudicotyledons</taxon>
        <taxon>Gunneridae</taxon>
        <taxon>Pentapetalae</taxon>
        <taxon>rosids</taxon>
        <taxon>fabids</taxon>
        <taxon>Cucurbitales</taxon>
        <taxon>Cucurbitaceae</taxon>
        <taxon>Benincaseae</taxon>
        <taxon>Cucumis</taxon>
    </lineage>
</organism>
<evidence type="ECO:0000259" key="1">
    <source>
        <dbReference type="Pfam" id="PF20167"/>
    </source>
</evidence>
<dbReference type="EMBL" id="SSTE01023254">
    <property type="protein sequence ID" value="KAA0025371.1"/>
    <property type="molecule type" value="Genomic_DNA"/>
</dbReference>
<dbReference type="EMBL" id="SSTD01004528">
    <property type="protein sequence ID" value="TYK23429.1"/>
    <property type="molecule type" value="Genomic_DNA"/>
</dbReference>
<dbReference type="Pfam" id="PF20167">
    <property type="entry name" value="Transposase_32"/>
    <property type="match status" value="1"/>
</dbReference>
<dbReference type="InterPro" id="IPR046796">
    <property type="entry name" value="Transposase_32_dom"/>
</dbReference>
<dbReference type="OrthoDB" id="1430975at2759"/>
<sequence length="215" mass="23616">MVHIRDFKFAISPTVINKFLGNVVDIDCSPSSPSTEVLAFVLSSGTLSVWPVNGIPAVTLSIKYAILHKIGISNWFPSSHASSVSAGLGTFLYQIYSNRSLRFFSTLLLHLNVVVITASDALGPNPKTLSFSYRFFLGSHGSDINHMCICLAAREFSIQVTGMSMLKASLLFESWHPELLIHLLLNLEPCLILSICYQNNGYRGSSSSRCRLKDG</sequence>
<dbReference type="AlphaFoldDB" id="A0A5D3DJL9"/>
<evidence type="ECO:0000313" key="2">
    <source>
        <dbReference type="EMBL" id="KAA0025371.1"/>
    </source>
</evidence>
<protein>
    <recommendedName>
        <fullName evidence="1">Putative plant transposon protein domain-containing protein</fullName>
    </recommendedName>
</protein>
<accession>A0A5D3DJL9</accession>